<dbReference type="Proteomes" id="UP000807025">
    <property type="component" value="Unassembled WGS sequence"/>
</dbReference>
<evidence type="ECO:0000313" key="1">
    <source>
        <dbReference type="EMBL" id="KAF9488806.1"/>
    </source>
</evidence>
<proteinExistence type="predicted"/>
<sequence length="164" mass="18355">MDHFYDKSNAVESLDRIIAERVAIASSLQMYSMDSETTEKYSLSISREDGDVASRLTQCNEETGETEEATVALQGIVSYINLPPFESKSSRSDGLKRLAHIRQTVTLTGLSSTHFQQIVDNCRRSYSMFSRYTPNTKLLPAPEFIGKYSEGRDDAEHVTITASN</sequence>
<evidence type="ECO:0000313" key="2">
    <source>
        <dbReference type="Proteomes" id="UP000807025"/>
    </source>
</evidence>
<dbReference type="EMBL" id="MU154696">
    <property type="protein sequence ID" value="KAF9488806.1"/>
    <property type="molecule type" value="Genomic_DNA"/>
</dbReference>
<accession>A0A9P5ZN45</accession>
<dbReference type="AlphaFoldDB" id="A0A9P5ZN45"/>
<dbReference type="OrthoDB" id="3269456at2759"/>
<protein>
    <submittedName>
        <fullName evidence="1">Uncharacterized protein</fullName>
    </submittedName>
</protein>
<organism evidence="1 2">
    <name type="scientific">Pleurotus eryngii</name>
    <name type="common">Boletus of the steppes</name>
    <dbReference type="NCBI Taxonomy" id="5323"/>
    <lineage>
        <taxon>Eukaryota</taxon>
        <taxon>Fungi</taxon>
        <taxon>Dikarya</taxon>
        <taxon>Basidiomycota</taxon>
        <taxon>Agaricomycotina</taxon>
        <taxon>Agaricomycetes</taxon>
        <taxon>Agaricomycetidae</taxon>
        <taxon>Agaricales</taxon>
        <taxon>Pleurotineae</taxon>
        <taxon>Pleurotaceae</taxon>
        <taxon>Pleurotus</taxon>
    </lineage>
</organism>
<keyword evidence="2" id="KW-1185">Reference proteome</keyword>
<reference evidence="1" key="1">
    <citation type="submission" date="2020-11" db="EMBL/GenBank/DDBJ databases">
        <authorList>
            <consortium name="DOE Joint Genome Institute"/>
            <person name="Ahrendt S."/>
            <person name="Riley R."/>
            <person name="Andreopoulos W."/>
            <person name="Labutti K."/>
            <person name="Pangilinan J."/>
            <person name="Ruiz-Duenas F.J."/>
            <person name="Barrasa J.M."/>
            <person name="Sanchez-Garcia M."/>
            <person name="Camarero S."/>
            <person name="Miyauchi S."/>
            <person name="Serrano A."/>
            <person name="Linde D."/>
            <person name="Babiker R."/>
            <person name="Drula E."/>
            <person name="Ayuso-Fernandez I."/>
            <person name="Pacheco R."/>
            <person name="Padilla G."/>
            <person name="Ferreira P."/>
            <person name="Barriuso J."/>
            <person name="Kellner H."/>
            <person name="Castanera R."/>
            <person name="Alfaro M."/>
            <person name="Ramirez L."/>
            <person name="Pisabarro A.G."/>
            <person name="Kuo A."/>
            <person name="Tritt A."/>
            <person name="Lipzen A."/>
            <person name="He G."/>
            <person name="Yan M."/>
            <person name="Ng V."/>
            <person name="Cullen D."/>
            <person name="Martin F."/>
            <person name="Rosso M.-N."/>
            <person name="Henrissat B."/>
            <person name="Hibbett D."/>
            <person name="Martinez A.T."/>
            <person name="Grigoriev I.V."/>
        </authorList>
    </citation>
    <scope>NUCLEOTIDE SEQUENCE</scope>
    <source>
        <strain evidence="1">ATCC 90797</strain>
    </source>
</reference>
<gene>
    <name evidence="1" type="ORF">BDN71DRAFT_408840</name>
</gene>
<name>A0A9P5ZN45_PLEER</name>
<comment type="caution">
    <text evidence="1">The sequence shown here is derived from an EMBL/GenBank/DDBJ whole genome shotgun (WGS) entry which is preliminary data.</text>
</comment>